<feature type="transmembrane region" description="Helical" evidence="1">
    <location>
        <begin position="155"/>
        <end position="176"/>
    </location>
</feature>
<protein>
    <recommendedName>
        <fullName evidence="4">Beta-carotene 15,15'-monooxygenase</fullName>
    </recommendedName>
</protein>
<evidence type="ECO:0000256" key="1">
    <source>
        <dbReference type="SAM" id="Phobius"/>
    </source>
</evidence>
<reference evidence="2 3" key="1">
    <citation type="submission" date="2016-10" db="EMBL/GenBank/DDBJ databases">
        <authorList>
            <person name="Varghese N."/>
            <person name="Submissions S."/>
        </authorList>
    </citation>
    <scope>NUCLEOTIDE SEQUENCE [LARGE SCALE GENOMIC DNA]</scope>
    <source>
        <strain evidence="3">DSM 19823 / KCTC 23066 / CCTCC M 208030 / D25</strain>
    </source>
</reference>
<dbReference type="KEGG" id="mpw:MPR_1561"/>
<evidence type="ECO:0000313" key="2">
    <source>
        <dbReference type="EMBL" id="SEQ20562.1"/>
    </source>
</evidence>
<keyword evidence="3" id="KW-1185">Reference proteome</keyword>
<feature type="transmembrane region" description="Helical" evidence="1">
    <location>
        <begin position="122"/>
        <end position="143"/>
    </location>
</feature>
<keyword evidence="1" id="KW-0472">Membrane</keyword>
<sequence>MKELDLLKKHWNSDQKFPKISTQEIQKMIHKKSSSIVMWIFIISIVEFIVLNGFSYLFGSDLSGNDIGPFYTFMINNLDWLSLGISVIFITIFYLNYKKISVADSTKLLMESILKTKKTVNYYIYTNLIIFFIAFIIILIDILTHDDKLTLPTALISAVIVIIICGIFLGLLWLYYRLIYGLLIKRLMKNYTELEKIDYE</sequence>
<comment type="caution">
    <text evidence="2">The sequence shown here is derived from an EMBL/GenBank/DDBJ whole genome shotgun (WGS) entry which is preliminary data.</text>
</comment>
<accession>A0AAJ4W1I9</accession>
<feature type="transmembrane region" description="Helical" evidence="1">
    <location>
        <begin position="36"/>
        <end position="58"/>
    </location>
</feature>
<dbReference type="AlphaFoldDB" id="A0AAJ4W1I9"/>
<dbReference type="EMBL" id="FOFY01000002">
    <property type="protein sequence ID" value="SEQ20562.1"/>
    <property type="molecule type" value="Genomic_DNA"/>
</dbReference>
<proteinExistence type="predicted"/>
<dbReference type="Proteomes" id="UP000183496">
    <property type="component" value="Unassembled WGS sequence"/>
</dbReference>
<dbReference type="RefSeq" id="WP_041891082.1">
    <property type="nucleotide sequence ID" value="NZ_CP010817.1"/>
</dbReference>
<feature type="transmembrane region" description="Helical" evidence="1">
    <location>
        <begin position="78"/>
        <end position="97"/>
    </location>
</feature>
<evidence type="ECO:0000313" key="3">
    <source>
        <dbReference type="Proteomes" id="UP000183496"/>
    </source>
</evidence>
<gene>
    <name evidence="2" type="ORF">SAMN04488089_10255</name>
</gene>
<keyword evidence="1" id="KW-0812">Transmembrane</keyword>
<evidence type="ECO:0008006" key="4">
    <source>
        <dbReference type="Google" id="ProtNLM"/>
    </source>
</evidence>
<name>A0AAJ4W1I9_MYRPR</name>
<keyword evidence="1" id="KW-1133">Transmembrane helix</keyword>
<organism evidence="2 3">
    <name type="scientific">Myroides profundi</name>
    <dbReference type="NCBI Taxonomy" id="480520"/>
    <lineage>
        <taxon>Bacteria</taxon>
        <taxon>Pseudomonadati</taxon>
        <taxon>Bacteroidota</taxon>
        <taxon>Flavobacteriia</taxon>
        <taxon>Flavobacteriales</taxon>
        <taxon>Flavobacteriaceae</taxon>
        <taxon>Myroides</taxon>
    </lineage>
</organism>